<name>X1E068_9ZZZZ</name>
<sequence>MSVEYYTVDECKDCKYGKSLPQGPFCLLLGRFLSEYKEYGDPCNKFSALTSRRSQRPEAQVS</sequence>
<accession>X1E068</accession>
<reference evidence="1" key="1">
    <citation type="journal article" date="2014" name="Front. Microbiol.">
        <title>High frequency of phylogenetically diverse reductive dehalogenase-homologous genes in deep subseafloor sedimentary metagenomes.</title>
        <authorList>
            <person name="Kawai M."/>
            <person name="Futagami T."/>
            <person name="Toyoda A."/>
            <person name="Takaki Y."/>
            <person name="Nishi S."/>
            <person name="Hori S."/>
            <person name="Arai W."/>
            <person name="Tsubouchi T."/>
            <person name="Morono Y."/>
            <person name="Uchiyama I."/>
            <person name="Ito T."/>
            <person name="Fujiyama A."/>
            <person name="Inagaki F."/>
            <person name="Takami H."/>
        </authorList>
    </citation>
    <scope>NUCLEOTIDE SEQUENCE</scope>
    <source>
        <strain evidence="1">Expedition CK06-06</strain>
    </source>
</reference>
<protein>
    <submittedName>
        <fullName evidence="1">Uncharacterized protein</fullName>
    </submittedName>
</protein>
<comment type="caution">
    <text evidence="1">The sequence shown here is derived from an EMBL/GenBank/DDBJ whole genome shotgun (WGS) entry which is preliminary data.</text>
</comment>
<dbReference type="AlphaFoldDB" id="X1E068"/>
<proteinExistence type="predicted"/>
<gene>
    <name evidence="1" type="ORF">S01H4_39769</name>
</gene>
<organism evidence="1">
    <name type="scientific">marine sediment metagenome</name>
    <dbReference type="NCBI Taxonomy" id="412755"/>
    <lineage>
        <taxon>unclassified sequences</taxon>
        <taxon>metagenomes</taxon>
        <taxon>ecological metagenomes</taxon>
    </lineage>
</organism>
<evidence type="ECO:0000313" key="1">
    <source>
        <dbReference type="EMBL" id="GAH02038.1"/>
    </source>
</evidence>
<dbReference type="EMBL" id="BART01021584">
    <property type="protein sequence ID" value="GAH02038.1"/>
    <property type="molecule type" value="Genomic_DNA"/>
</dbReference>